<dbReference type="OrthoDB" id="4632815at2"/>
<dbReference type="PANTHER" id="PTHR43162:SF1">
    <property type="entry name" value="PRESTALK A DIFFERENTIATION PROTEIN A"/>
    <property type="match status" value="1"/>
</dbReference>
<dbReference type="Gene3D" id="3.90.25.10">
    <property type="entry name" value="UDP-galactose 4-epimerase, domain 1"/>
    <property type="match status" value="1"/>
</dbReference>
<dbReference type="EMBL" id="SUMC01000015">
    <property type="protein sequence ID" value="TKA10356.1"/>
    <property type="molecule type" value="Genomic_DNA"/>
</dbReference>
<evidence type="ECO:0000313" key="3">
    <source>
        <dbReference type="Proteomes" id="UP000305778"/>
    </source>
</evidence>
<dbReference type="SUPFAM" id="SSF51735">
    <property type="entry name" value="NAD(P)-binding Rossmann-fold domains"/>
    <property type="match status" value="1"/>
</dbReference>
<dbReference type="Proteomes" id="UP000305778">
    <property type="component" value="Unassembled WGS sequence"/>
</dbReference>
<dbReference type="Pfam" id="PF05368">
    <property type="entry name" value="NmrA"/>
    <property type="match status" value="1"/>
</dbReference>
<dbReference type="Gene3D" id="3.40.50.720">
    <property type="entry name" value="NAD(P)-binding Rossmann-like Domain"/>
    <property type="match status" value="1"/>
</dbReference>
<evidence type="ECO:0000259" key="1">
    <source>
        <dbReference type="Pfam" id="PF05368"/>
    </source>
</evidence>
<dbReference type="PANTHER" id="PTHR43162">
    <property type="match status" value="1"/>
</dbReference>
<evidence type="ECO:0000313" key="2">
    <source>
        <dbReference type="EMBL" id="TKA10356.1"/>
    </source>
</evidence>
<dbReference type="InterPro" id="IPR051604">
    <property type="entry name" value="Ergot_Alk_Oxidoreductase"/>
</dbReference>
<accession>A0A4U0SL42</accession>
<protein>
    <submittedName>
        <fullName evidence="2">NAD-dependent epimerase/dehydratase family protein</fullName>
    </submittedName>
</protein>
<feature type="domain" description="NmrA-like" evidence="1">
    <location>
        <begin position="3"/>
        <end position="264"/>
    </location>
</feature>
<reference evidence="2 3" key="1">
    <citation type="submission" date="2019-04" db="EMBL/GenBank/DDBJ databases">
        <title>Streptomyces oryziradicis sp. nov., a novel actinomycete isolated from rhizosphere soil of rice (Oryza sativa L.).</title>
        <authorList>
            <person name="Li C."/>
        </authorList>
    </citation>
    <scope>NUCLEOTIDE SEQUENCE [LARGE SCALE GENOMIC DNA]</scope>
    <source>
        <strain evidence="2 3">NEAU-C40</strain>
    </source>
</reference>
<dbReference type="AlphaFoldDB" id="A0A4U0SL42"/>
<gene>
    <name evidence="2" type="ORF">FCI23_17945</name>
</gene>
<proteinExistence type="predicted"/>
<organism evidence="2 3">
    <name type="scientific">Actinacidiphila oryziradicis</name>
    <dbReference type="NCBI Taxonomy" id="2571141"/>
    <lineage>
        <taxon>Bacteria</taxon>
        <taxon>Bacillati</taxon>
        <taxon>Actinomycetota</taxon>
        <taxon>Actinomycetes</taxon>
        <taxon>Kitasatosporales</taxon>
        <taxon>Streptomycetaceae</taxon>
        <taxon>Actinacidiphila</taxon>
    </lineage>
</organism>
<keyword evidence="3" id="KW-1185">Reference proteome</keyword>
<name>A0A4U0SL42_9ACTN</name>
<sequence length="293" mass="31938">MMVVTAPTGHIGSHVLSDLLQHDEAVRVIVRDPNRLPAEVRDRVEVVAGSHRDRDVVDRAFEGADSVFWLVPADRTVQSVYDAYVSFSIPAADAIVRHGVSRVVAVSALGRGQQRYAGHVSASLAMEDLLRSTGVHLRALTMPSFMDNMLYQVQSIKNDGVIRGTIPGDLKAPLVDTRDIAAVASRLLLDHTWTGQDSLGVLGPEDLSLNDMAAILTDVLGTPIRFEEGSREQAKQGFVSFGYSDAMAQSMIDMDIAKEHGLDNGLELTPENTTPISFRQWAEEVLKPALDAR</sequence>
<dbReference type="InterPro" id="IPR036291">
    <property type="entry name" value="NAD(P)-bd_dom_sf"/>
</dbReference>
<dbReference type="InterPro" id="IPR008030">
    <property type="entry name" value="NmrA-like"/>
</dbReference>
<comment type="caution">
    <text evidence="2">The sequence shown here is derived from an EMBL/GenBank/DDBJ whole genome shotgun (WGS) entry which is preliminary data.</text>
</comment>